<feature type="signal peptide" evidence="1">
    <location>
        <begin position="1"/>
        <end position="19"/>
    </location>
</feature>
<sequence>MKILLAGVASLLFSVPGFATTVSQSQDITQSAQTFTMGFIGLPANTGSFGTFTLKASGDFSDNFGTSEGFSLDFDGLGSLFINESGVLSNSVSGLSLLSFSSVNIVDFYDETITATFSLGSSLLSSMLADNQAVFNIQNASQTDAYYVQAYPGTDPDYVSMSLQYNVAAVPEPATTAMLMAGLGILGMMVRRRT</sequence>
<keyword evidence="4" id="KW-1185">Reference proteome</keyword>
<evidence type="ECO:0000313" key="3">
    <source>
        <dbReference type="EMBL" id="MET7014362.1"/>
    </source>
</evidence>
<organism evidence="3 4">
    <name type="scientific">Uliginosibacterium flavum</name>
    <dbReference type="NCBI Taxonomy" id="1396831"/>
    <lineage>
        <taxon>Bacteria</taxon>
        <taxon>Pseudomonadati</taxon>
        <taxon>Pseudomonadota</taxon>
        <taxon>Betaproteobacteria</taxon>
        <taxon>Rhodocyclales</taxon>
        <taxon>Zoogloeaceae</taxon>
        <taxon>Uliginosibacterium</taxon>
    </lineage>
</organism>
<accession>A0ABV2TKC2</accession>
<gene>
    <name evidence="3" type="ORF">ABXR19_09190</name>
</gene>
<keyword evidence="1" id="KW-0732">Signal</keyword>
<feature type="chain" id="PRO_5045178531" evidence="1">
    <location>
        <begin position="20"/>
        <end position="194"/>
    </location>
</feature>
<protein>
    <submittedName>
        <fullName evidence="3">FxDxF family PEP-CTERM protein</fullName>
    </submittedName>
</protein>
<dbReference type="Proteomes" id="UP001549691">
    <property type="component" value="Unassembled WGS sequence"/>
</dbReference>
<evidence type="ECO:0000259" key="2">
    <source>
        <dbReference type="Pfam" id="PF07589"/>
    </source>
</evidence>
<proteinExistence type="predicted"/>
<dbReference type="RefSeq" id="WP_354600824.1">
    <property type="nucleotide sequence ID" value="NZ_JBEWZI010000008.1"/>
</dbReference>
<name>A0ABV2TKC2_9RHOO</name>
<dbReference type="Pfam" id="PF07589">
    <property type="entry name" value="PEP-CTERM"/>
    <property type="match status" value="1"/>
</dbReference>
<reference evidence="3 4" key="1">
    <citation type="submission" date="2024-07" db="EMBL/GenBank/DDBJ databases">
        <title>Uliginosibacterium flavum JJ3220;KACC:17644.</title>
        <authorList>
            <person name="Kim M.K."/>
        </authorList>
    </citation>
    <scope>NUCLEOTIDE SEQUENCE [LARGE SCALE GENOMIC DNA]</scope>
    <source>
        <strain evidence="3 4">KACC:17644</strain>
    </source>
</reference>
<evidence type="ECO:0000313" key="4">
    <source>
        <dbReference type="Proteomes" id="UP001549691"/>
    </source>
</evidence>
<dbReference type="NCBIfam" id="NF038126">
    <property type="entry name" value="PEP_CTERM_FxDxF"/>
    <property type="match status" value="1"/>
</dbReference>
<evidence type="ECO:0000256" key="1">
    <source>
        <dbReference type="SAM" id="SignalP"/>
    </source>
</evidence>
<dbReference type="InterPro" id="IPR013424">
    <property type="entry name" value="Ice-binding_C"/>
</dbReference>
<feature type="domain" description="Ice-binding protein C-terminal" evidence="2">
    <location>
        <begin position="169"/>
        <end position="193"/>
    </location>
</feature>
<dbReference type="EMBL" id="JBEWZI010000008">
    <property type="protein sequence ID" value="MET7014362.1"/>
    <property type="molecule type" value="Genomic_DNA"/>
</dbReference>
<dbReference type="NCBIfam" id="TIGR02595">
    <property type="entry name" value="PEP_CTERM"/>
    <property type="match status" value="1"/>
</dbReference>
<comment type="caution">
    <text evidence="3">The sequence shown here is derived from an EMBL/GenBank/DDBJ whole genome shotgun (WGS) entry which is preliminary data.</text>
</comment>